<accession>A0ABN8MB63</accession>
<name>A0ABN8MB63_9CNID</name>
<keyword evidence="9" id="KW-0119">Carbohydrate metabolism</keyword>
<evidence type="ECO:0000256" key="1">
    <source>
        <dbReference type="ARBA" id="ARBA00004323"/>
    </source>
</evidence>
<gene>
    <name evidence="10" type="ORF">PEVE_00027171</name>
</gene>
<keyword evidence="5" id="KW-1133">Transmembrane helix</keyword>
<dbReference type="EC" id="2.8.2.-" evidence="9"/>
<reference evidence="10 11" key="1">
    <citation type="submission" date="2022-05" db="EMBL/GenBank/DDBJ databases">
        <authorList>
            <consortium name="Genoscope - CEA"/>
            <person name="William W."/>
        </authorList>
    </citation>
    <scope>NUCLEOTIDE SEQUENCE [LARGE SCALE GENOMIC DNA]</scope>
</reference>
<comment type="subcellular location">
    <subcellularLocation>
        <location evidence="1 9">Golgi apparatus membrane</location>
        <topology evidence="1 9">Single-pass type II membrane protein</topology>
    </subcellularLocation>
</comment>
<evidence type="ECO:0000256" key="5">
    <source>
        <dbReference type="ARBA" id="ARBA00022989"/>
    </source>
</evidence>
<evidence type="ECO:0000256" key="4">
    <source>
        <dbReference type="ARBA" id="ARBA00022692"/>
    </source>
</evidence>
<comment type="similarity">
    <text evidence="2 9">Belongs to the sulfotransferase 2 family.</text>
</comment>
<keyword evidence="9" id="KW-0735">Signal-anchor</keyword>
<evidence type="ECO:0000313" key="11">
    <source>
        <dbReference type="Proteomes" id="UP001159427"/>
    </source>
</evidence>
<dbReference type="PANTHER" id="PTHR12137">
    <property type="entry name" value="CARBOHYDRATE SULFOTRANSFERASE"/>
    <property type="match status" value="1"/>
</dbReference>
<comment type="caution">
    <text evidence="10">The sequence shown here is derived from an EMBL/GenBank/DDBJ whole genome shotgun (WGS) entry which is preliminary data.</text>
</comment>
<keyword evidence="7" id="KW-0472">Membrane</keyword>
<evidence type="ECO:0000256" key="7">
    <source>
        <dbReference type="ARBA" id="ARBA00023136"/>
    </source>
</evidence>
<keyword evidence="11" id="KW-1185">Reference proteome</keyword>
<dbReference type="InterPro" id="IPR018011">
    <property type="entry name" value="Carb_sulfotrans_8-10"/>
</dbReference>
<organism evidence="10 11">
    <name type="scientific">Porites evermanni</name>
    <dbReference type="NCBI Taxonomy" id="104178"/>
    <lineage>
        <taxon>Eukaryota</taxon>
        <taxon>Metazoa</taxon>
        <taxon>Cnidaria</taxon>
        <taxon>Anthozoa</taxon>
        <taxon>Hexacorallia</taxon>
        <taxon>Scleractinia</taxon>
        <taxon>Fungiina</taxon>
        <taxon>Poritidae</taxon>
        <taxon>Porites</taxon>
    </lineage>
</organism>
<protein>
    <recommendedName>
        <fullName evidence="9">Carbohydrate sulfotransferase</fullName>
        <ecNumber evidence="9">2.8.2.-</ecNumber>
    </recommendedName>
</protein>
<evidence type="ECO:0000256" key="2">
    <source>
        <dbReference type="ARBA" id="ARBA00006339"/>
    </source>
</evidence>
<keyword evidence="3 9" id="KW-0808">Transferase</keyword>
<proteinExistence type="inferred from homology"/>
<sequence length="346" mass="40851">MASLSQLKRRLCNPTTFLRKRKVCSLVFCVATGILFIKQLLIEGSQGQTVHQMTSPDVDLNAPKTTQIDYEKRQHDRLQRIRKYCNDSKNNAEIFHQFPKRNHFNFVVSDKHKFIICYVPKTGASQWKDSLLNILSIRPVTPNHDIDLFDYHLFKFLNSYKPKERQEKLASYKKFFFVREPFERLLSAYRDKFVGKTTKLYNKLGKDIVNKVRPSAGKTDSCVECSGPTFDEFTSYIDTLPNKATWDMHWRPAHQTCYPCAINYDYIGYFDTAKEDADYILEKLHLDKEVKFPSFNGSRTPELLRGYYSQIPLDRIIRIAEIYRTDFEMFGYKYPDPIKKLFRDWV</sequence>
<evidence type="ECO:0000313" key="10">
    <source>
        <dbReference type="EMBL" id="CAH3025785.1"/>
    </source>
</evidence>
<keyword evidence="8 9" id="KW-0325">Glycoprotein</keyword>
<dbReference type="InterPro" id="IPR005331">
    <property type="entry name" value="Sulfotransferase"/>
</dbReference>
<dbReference type="EMBL" id="CALNXI010000371">
    <property type="protein sequence ID" value="CAH3025785.1"/>
    <property type="molecule type" value="Genomic_DNA"/>
</dbReference>
<dbReference type="Pfam" id="PF03567">
    <property type="entry name" value="Sulfotransfer_2"/>
    <property type="match status" value="1"/>
</dbReference>
<evidence type="ECO:0000256" key="9">
    <source>
        <dbReference type="RuleBase" id="RU364020"/>
    </source>
</evidence>
<evidence type="ECO:0000256" key="3">
    <source>
        <dbReference type="ARBA" id="ARBA00022679"/>
    </source>
</evidence>
<keyword evidence="6 9" id="KW-0333">Golgi apparatus</keyword>
<evidence type="ECO:0000256" key="8">
    <source>
        <dbReference type="ARBA" id="ARBA00023180"/>
    </source>
</evidence>
<dbReference type="PANTHER" id="PTHR12137:SF54">
    <property type="entry name" value="CARBOHYDRATE SULFOTRANSFERASE"/>
    <property type="match status" value="1"/>
</dbReference>
<evidence type="ECO:0000256" key="6">
    <source>
        <dbReference type="ARBA" id="ARBA00023034"/>
    </source>
</evidence>
<dbReference type="Proteomes" id="UP001159427">
    <property type="component" value="Unassembled WGS sequence"/>
</dbReference>
<keyword evidence="4" id="KW-0812">Transmembrane</keyword>